<dbReference type="RefSeq" id="WP_246086661.1">
    <property type="nucleotide sequence ID" value="NZ_BAAAOR010000030.1"/>
</dbReference>
<feature type="transmembrane region" description="Helical" evidence="5">
    <location>
        <begin position="333"/>
        <end position="355"/>
    </location>
</feature>
<feature type="transmembrane region" description="Helical" evidence="5">
    <location>
        <begin position="395"/>
        <end position="416"/>
    </location>
</feature>
<feature type="transmembrane region" description="Helical" evidence="5">
    <location>
        <begin position="21"/>
        <end position="44"/>
    </location>
</feature>
<name>A0ABN2B3Q8_9ACTN</name>
<dbReference type="Gene3D" id="1.20.1250.20">
    <property type="entry name" value="MFS general substrate transporter like domains"/>
    <property type="match status" value="2"/>
</dbReference>
<dbReference type="Pfam" id="PF07690">
    <property type="entry name" value="MFS_1"/>
    <property type="match status" value="1"/>
</dbReference>
<evidence type="ECO:0000259" key="6">
    <source>
        <dbReference type="PROSITE" id="PS50850"/>
    </source>
</evidence>
<comment type="subcellular location">
    <subcellularLocation>
        <location evidence="1">Cell membrane</location>
        <topology evidence="1">Multi-pass membrane protein</topology>
    </subcellularLocation>
</comment>
<keyword evidence="3 5" id="KW-1133">Transmembrane helix</keyword>
<evidence type="ECO:0000313" key="8">
    <source>
        <dbReference type="Proteomes" id="UP001500842"/>
    </source>
</evidence>
<protein>
    <submittedName>
        <fullName evidence="7">MFS transporter</fullName>
    </submittedName>
</protein>
<evidence type="ECO:0000256" key="4">
    <source>
        <dbReference type="ARBA" id="ARBA00023136"/>
    </source>
</evidence>
<dbReference type="SUPFAM" id="SSF103473">
    <property type="entry name" value="MFS general substrate transporter"/>
    <property type="match status" value="1"/>
</dbReference>
<feature type="transmembrane region" description="Helical" evidence="5">
    <location>
        <begin position="239"/>
        <end position="260"/>
    </location>
</feature>
<dbReference type="Proteomes" id="UP001500842">
    <property type="component" value="Unassembled WGS sequence"/>
</dbReference>
<keyword evidence="2 5" id="KW-0812">Transmembrane</keyword>
<feature type="transmembrane region" description="Helical" evidence="5">
    <location>
        <begin position="182"/>
        <end position="200"/>
    </location>
</feature>
<dbReference type="PANTHER" id="PTHR23534:SF1">
    <property type="entry name" value="MAJOR FACILITATOR SUPERFAMILY PROTEIN"/>
    <property type="match status" value="1"/>
</dbReference>
<feature type="domain" description="Major facilitator superfamily (MFS) profile" evidence="6">
    <location>
        <begin position="18"/>
        <end position="423"/>
    </location>
</feature>
<gene>
    <name evidence="7" type="ORF">GCM10009788_40370</name>
</gene>
<organism evidence="7 8">
    <name type="scientific">Nocardioides humi</name>
    <dbReference type="NCBI Taxonomy" id="449461"/>
    <lineage>
        <taxon>Bacteria</taxon>
        <taxon>Bacillati</taxon>
        <taxon>Actinomycetota</taxon>
        <taxon>Actinomycetes</taxon>
        <taxon>Propionibacteriales</taxon>
        <taxon>Nocardioidaceae</taxon>
        <taxon>Nocardioides</taxon>
    </lineage>
</organism>
<feature type="transmembrane region" description="Helical" evidence="5">
    <location>
        <begin position="110"/>
        <end position="132"/>
    </location>
</feature>
<feature type="transmembrane region" description="Helical" evidence="5">
    <location>
        <begin position="56"/>
        <end position="77"/>
    </location>
</feature>
<dbReference type="PROSITE" id="PS50850">
    <property type="entry name" value="MFS"/>
    <property type="match status" value="1"/>
</dbReference>
<feature type="transmembrane region" description="Helical" evidence="5">
    <location>
        <begin position="144"/>
        <end position="162"/>
    </location>
</feature>
<evidence type="ECO:0000256" key="3">
    <source>
        <dbReference type="ARBA" id="ARBA00022989"/>
    </source>
</evidence>
<evidence type="ECO:0000256" key="5">
    <source>
        <dbReference type="SAM" id="Phobius"/>
    </source>
</evidence>
<proteinExistence type="predicted"/>
<dbReference type="InterPro" id="IPR011701">
    <property type="entry name" value="MFS"/>
</dbReference>
<dbReference type="EMBL" id="BAAAOR010000030">
    <property type="protein sequence ID" value="GAA1533294.1"/>
    <property type="molecule type" value="Genomic_DNA"/>
</dbReference>
<dbReference type="PANTHER" id="PTHR23534">
    <property type="entry name" value="MFS PERMEASE"/>
    <property type="match status" value="1"/>
</dbReference>
<dbReference type="InterPro" id="IPR020846">
    <property type="entry name" value="MFS_dom"/>
</dbReference>
<evidence type="ECO:0000256" key="2">
    <source>
        <dbReference type="ARBA" id="ARBA00022692"/>
    </source>
</evidence>
<sequence length="437" mass="42991">MSGLVEPDLLVGSVQRRTVRVLVLTQAVGAVGITIGIATASLLARDLSGSEAMSGLAQTAQVLGAAVISFLLAPLMARRGRRTGLMTGYVVGAVGGLTAVLAGVAGSMTLLLVGAMMLGAATSANNAARYAATDLATDENRARSLSLVVWATTIGAVAGPNLTGPAGSLADAVGIPELTGPFAIGAIGMLVAAVVVGLLLRPDPLAVAQRVASGGTAAGAVRTGSSWSRATGAVRARPVLGYAIAGLALSHATMIGVMTMTPLHMEHGGSGLELIGIVISVHVLGMFAFSPLVGMLADRLGRPPVLAAGGVVLLAALLLCGSAPSGMSWQVTAGLFLLGLGWSLAMVSASTLVAEHAPLDVRTDVQGVSDLVMGLTAAAAGALAGVVVGAAGYPVLALASLLLVAGVLGCAARAVLASQAGSRGGSRGDGEPTRRTA</sequence>
<feature type="transmembrane region" description="Helical" evidence="5">
    <location>
        <begin position="84"/>
        <end position="104"/>
    </location>
</feature>
<accession>A0ABN2B3Q8</accession>
<comment type="caution">
    <text evidence="7">The sequence shown here is derived from an EMBL/GenBank/DDBJ whole genome shotgun (WGS) entry which is preliminary data.</text>
</comment>
<evidence type="ECO:0000256" key="1">
    <source>
        <dbReference type="ARBA" id="ARBA00004651"/>
    </source>
</evidence>
<reference evidence="7 8" key="1">
    <citation type="journal article" date="2019" name="Int. J. Syst. Evol. Microbiol.">
        <title>The Global Catalogue of Microorganisms (GCM) 10K type strain sequencing project: providing services to taxonomists for standard genome sequencing and annotation.</title>
        <authorList>
            <consortium name="The Broad Institute Genomics Platform"/>
            <consortium name="The Broad Institute Genome Sequencing Center for Infectious Disease"/>
            <person name="Wu L."/>
            <person name="Ma J."/>
        </authorList>
    </citation>
    <scope>NUCLEOTIDE SEQUENCE [LARGE SCALE GENOMIC DNA]</scope>
    <source>
        <strain evidence="7 8">JCM 14942</strain>
    </source>
</reference>
<feature type="transmembrane region" description="Helical" evidence="5">
    <location>
        <begin position="305"/>
        <end position="327"/>
    </location>
</feature>
<keyword evidence="4 5" id="KW-0472">Membrane</keyword>
<evidence type="ECO:0000313" key="7">
    <source>
        <dbReference type="EMBL" id="GAA1533294.1"/>
    </source>
</evidence>
<keyword evidence="8" id="KW-1185">Reference proteome</keyword>
<feature type="transmembrane region" description="Helical" evidence="5">
    <location>
        <begin position="367"/>
        <end position="389"/>
    </location>
</feature>
<feature type="transmembrane region" description="Helical" evidence="5">
    <location>
        <begin position="272"/>
        <end position="293"/>
    </location>
</feature>
<dbReference type="InterPro" id="IPR036259">
    <property type="entry name" value="MFS_trans_sf"/>
</dbReference>